<feature type="transmembrane region" description="Helical" evidence="1">
    <location>
        <begin position="82"/>
        <end position="102"/>
    </location>
</feature>
<sequence length="141" mass="14001">MQHISPFMTIALGATVISVATIASGGAFLFRIATGGHGANDLQKTFFRAGHAHAGVLVTLGLLLAVLGNAAGASPGWANGGALAVLVAAILIPAGFFLSVLGSEPVRPNRVVNVIWVGAGLLVAGVITSGVAVLLAGVDRQ</sequence>
<name>A0A366DY22_9NOCA</name>
<evidence type="ECO:0008006" key="4">
    <source>
        <dbReference type="Google" id="ProtNLM"/>
    </source>
</evidence>
<dbReference type="Proteomes" id="UP000252586">
    <property type="component" value="Unassembled WGS sequence"/>
</dbReference>
<reference evidence="2 3" key="1">
    <citation type="submission" date="2018-06" db="EMBL/GenBank/DDBJ databases">
        <title>Genomic Encyclopedia of Type Strains, Phase IV (KMG-IV): sequencing the most valuable type-strain genomes for metagenomic binning, comparative biology and taxonomic classification.</title>
        <authorList>
            <person name="Goeker M."/>
        </authorList>
    </citation>
    <scope>NUCLEOTIDE SEQUENCE [LARGE SCALE GENOMIC DNA]</scope>
    <source>
        <strain evidence="2 3">DSM 44599</strain>
    </source>
</reference>
<evidence type="ECO:0000313" key="3">
    <source>
        <dbReference type="Proteomes" id="UP000252586"/>
    </source>
</evidence>
<keyword evidence="1" id="KW-1133">Transmembrane helix</keyword>
<dbReference type="RefSeq" id="WP_067511181.1">
    <property type="nucleotide sequence ID" value="NZ_QNRE01000002.1"/>
</dbReference>
<proteinExistence type="predicted"/>
<comment type="caution">
    <text evidence="2">The sequence shown here is derived from an EMBL/GenBank/DDBJ whole genome shotgun (WGS) entry which is preliminary data.</text>
</comment>
<dbReference type="AlphaFoldDB" id="A0A366DY22"/>
<feature type="transmembrane region" description="Helical" evidence="1">
    <location>
        <begin position="114"/>
        <end position="138"/>
    </location>
</feature>
<keyword evidence="1" id="KW-0472">Membrane</keyword>
<evidence type="ECO:0000256" key="1">
    <source>
        <dbReference type="SAM" id="Phobius"/>
    </source>
</evidence>
<feature type="transmembrane region" description="Helical" evidence="1">
    <location>
        <begin position="7"/>
        <end position="30"/>
    </location>
</feature>
<feature type="transmembrane region" description="Helical" evidence="1">
    <location>
        <begin position="50"/>
        <end position="70"/>
    </location>
</feature>
<gene>
    <name evidence="2" type="ORF">DFR74_102842</name>
</gene>
<keyword evidence="1" id="KW-0812">Transmembrane</keyword>
<organism evidence="2 3">
    <name type="scientific">Nocardia puris</name>
    <dbReference type="NCBI Taxonomy" id="208602"/>
    <lineage>
        <taxon>Bacteria</taxon>
        <taxon>Bacillati</taxon>
        <taxon>Actinomycetota</taxon>
        <taxon>Actinomycetes</taxon>
        <taxon>Mycobacteriales</taxon>
        <taxon>Nocardiaceae</taxon>
        <taxon>Nocardia</taxon>
    </lineage>
</organism>
<accession>A0A366DY22</accession>
<keyword evidence="3" id="KW-1185">Reference proteome</keyword>
<dbReference type="EMBL" id="QNRE01000002">
    <property type="protein sequence ID" value="RBO94419.1"/>
    <property type="molecule type" value="Genomic_DNA"/>
</dbReference>
<evidence type="ECO:0000313" key="2">
    <source>
        <dbReference type="EMBL" id="RBO94419.1"/>
    </source>
</evidence>
<protein>
    <recommendedName>
        <fullName evidence="4">Integral membrane protein</fullName>
    </recommendedName>
</protein>